<keyword evidence="1" id="KW-0479">Metal-binding</keyword>
<dbReference type="PhylomeDB" id="A0A0G4HX45"/>
<reference evidence="5" key="1">
    <citation type="submission" date="2014-11" db="EMBL/GenBank/DDBJ databases">
        <authorList>
            <person name="Otto D Thomas"/>
            <person name="Naeem Raeece"/>
        </authorList>
    </citation>
    <scope>NUCLEOTIDE SEQUENCE</scope>
</reference>
<accession>A0A0G4HX45</accession>
<feature type="compositionally biased region" description="Low complexity" evidence="2">
    <location>
        <begin position="232"/>
        <end position="250"/>
    </location>
</feature>
<evidence type="ECO:0000259" key="4">
    <source>
        <dbReference type="PROSITE" id="PS50089"/>
    </source>
</evidence>
<keyword evidence="3" id="KW-1133">Transmembrane helix</keyword>
<evidence type="ECO:0000256" key="1">
    <source>
        <dbReference type="PROSITE-ProRule" id="PRU00175"/>
    </source>
</evidence>
<dbReference type="InterPro" id="IPR001841">
    <property type="entry name" value="Znf_RING"/>
</dbReference>
<dbReference type="SUPFAM" id="SSF57850">
    <property type="entry name" value="RING/U-box"/>
    <property type="match status" value="1"/>
</dbReference>
<dbReference type="InterPro" id="IPR013083">
    <property type="entry name" value="Znf_RING/FYVE/PHD"/>
</dbReference>
<protein>
    <recommendedName>
        <fullName evidence="4">RING-type domain-containing protein</fullName>
    </recommendedName>
</protein>
<dbReference type="Gene3D" id="3.30.40.10">
    <property type="entry name" value="Zinc/RING finger domain, C3HC4 (zinc finger)"/>
    <property type="match status" value="1"/>
</dbReference>
<feature type="region of interest" description="Disordered" evidence="2">
    <location>
        <begin position="1"/>
        <end position="84"/>
    </location>
</feature>
<feature type="transmembrane region" description="Helical" evidence="3">
    <location>
        <begin position="258"/>
        <end position="278"/>
    </location>
</feature>
<dbReference type="GO" id="GO:0008270">
    <property type="term" value="F:zinc ion binding"/>
    <property type="evidence" value="ECO:0007669"/>
    <property type="project" value="UniProtKB-KW"/>
</dbReference>
<organism evidence="5">
    <name type="scientific">Chromera velia CCMP2878</name>
    <dbReference type="NCBI Taxonomy" id="1169474"/>
    <lineage>
        <taxon>Eukaryota</taxon>
        <taxon>Sar</taxon>
        <taxon>Alveolata</taxon>
        <taxon>Colpodellida</taxon>
        <taxon>Chromeraceae</taxon>
        <taxon>Chromera</taxon>
    </lineage>
</organism>
<dbReference type="AlphaFoldDB" id="A0A0G4HX45"/>
<keyword evidence="1" id="KW-0863">Zinc-finger</keyword>
<evidence type="ECO:0000313" key="5">
    <source>
        <dbReference type="EMBL" id="CEM49090.1"/>
    </source>
</evidence>
<feature type="domain" description="RING-type" evidence="4">
    <location>
        <begin position="110"/>
        <end position="161"/>
    </location>
</feature>
<dbReference type="EMBL" id="CDMZ01004229">
    <property type="protein sequence ID" value="CEM49090.1"/>
    <property type="molecule type" value="Genomic_DNA"/>
</dbReference>
<keyword evidence="1" id="KW-0862">Zinc</keyword>
<proteinExistence type="predicted"/>
<dbReference type="VEuPathDB" id="CryptoDB:Cvel_32995"/>
<dbReference type="PROSITE" id="PS50089">
    <property type="entry name" value="ZF_RING_2"/>
    <property type="match status" value="1"/>
</dbReference>
<keyword evidence="3" id="KW-0812">Transmembrane</keyword>
<keyword evidence="3" id="KW-0472">Membrane</keyword>
<sequence length="281" mass="30434">METPPPLQPQIRAAADPFPETVGRSASITPPAPLPAVGDDASVPRGESQPAVEGTAAIPPQLLPEGLVLPHPLQGGGGTAEGDRDVEAGALADPEDPNEAEEEELVNKDCPICFFEMSTGRKRPVFCSGSPSCGKCICNECFSQILQRATQRLPARCPFCRRMLSSERRYNEDLMGLLTASRPEIRQYTLPAHPTVSFVRMPRRTPEGRPTPANANRPGPQQARRPSRASAGRQQGGTRRNSQQQQQQEPAGRRTFRWFLIAAGLFALVTVILVVALTDPS</sequence>
<name>A0A0G4HX45_9ALVE</name>
<gene>
    <name evidence="5" type="ORF">Cvel_32995</name>
</gene>
<evidence type="ECO:0000256" key="3">
    <source>
        <dbReference type="SAM" id="Phobius"/>
    </source>
</evidence>
<feature type="region of interest" description="Disordered" evidence="2">
    <location>
        <begin position="196"/>
        <end position="251"/>
    </location>
</feature>
<evidence type="ECO:0000256" key="2">
    <source>
        <dbReference type="SAM" id="MobiDB-lite"/>
    </source>
</evidence>